<dbReference type="InterPro" id="IPR052159">
    <property type="entry name" value="Competence_DNA_uptake"/>
</dbReference>
<feature type="domain" description="DUF4131" evidence="9">
    <location>
        <begin position="26"/>
        <end position="182"/>
    </location>
</feature>
<feature type="transmembrane region" description="Helical" evidence="6">
    <location>
        <begin position="418"/>
        <end position="437"/>
    </location>
</feature>
<keyword evidence="3 6" id="KW-0812">Transmembrane</keyword>
<evidence type="ECO:0000256" key="4">
    <source>
        <dbReference type="ARBA" id="ARBA00022989"/>
    </source>
</evidence>
<keyword evidence="2" id="KW-1003">Cell membrane</keyword>
<dbReference type="GO" id="GO:0005886">
    <property type="term" value="C:plasma membrane"/>
    <property type="evidence" value="ECO:0007669"/>
    <property type="project" value="UniProtKB-SubCell"/>
</dbReference>
<evidence type="ECO:0000256" key="2">
    <source>
        <dbReference type="ARBA" id="ARBA00022475"/>
    </source>
</evidence>
<gene>
    <name evidence="10" type="ORF">SFB21_1703</name>
</gene>
<dbReference type="SUPFAM" id="SSF56281">
    <property type="entry name" value="Metallo-hydrolase/oxidoreductase"/>
    <property type="match status" value="1"/>
</dbReference>
<evidence type="ECO:0000259" key="7">
    <source>
        <dbReference type="Pfam" id="PF00753"/>
    </source>
</evidence>
<feature type="domain" description="ComEC/Rec2-related protein" evidence="8">
    <location>
        <begin position="240"/>
        <end position="522"/>
    </location>
</feature>
<comment type="caution">
    <text evidence="10">The sequence shown here is derived from an EMBL/GenBank/DDBJ whole genome shotgun (WGS) entry which is preliminary data.</text>
</comment>
<dbReference type="PANTHER" id="PTHR30619">
    <property type="entry name" value="DNA INTERNALIZATION/COMPETENCE PROTEIN COMEC/REC2"/>
    <property type="match status" value="1"/>
</dbReference>
<evidence type="ECO:0000313" key="10">
    <source>
        <dbReference type="EMBL" id="CAB1215213.1"/>
    </source>
</evidence>
<comment type="subcellular location">
    <subcellularLocation>
        <location evidence="1">Cell membrane</location>
        <topology evidence="1">Multi-pass membrane protein</topology>
    </subcellularLocation>
</comment>
<name>A0A811GCQ5_9GAMM</name>
<feature type="transmembrane region" description="Helical" evidence="6">
    <location>
        <begin position="367"/>
        <end position="385"/>
    </location>
</feature>
<evidence type="ECO:0000259" key="8">
    <source>
        <dbReference type="Pfam" id="PF03772"/>
    </source>
</evidence>
<dbReference type="Pfam" id="PF03772">
    <property type="entry name" value="Competence"/>
    <property type="match status" value="1"/>
</dbReference>
<keyword evidence="4 6" id="KW-1133">Transmembrane helix</keyword>
<dbReference type="InterPro" id="IPR004797">
    <property type="entry name" value="Competence_ComEC/Rec2"/>
</dbReference>
<evidence type="ECO:0000256" key="1">
    <source>
        <dbReference type="ARBA" id="ARBA00004651"/>
    </source>
</evidence>
<dbReference type="EMBL" id="CADDTS010000028">
    <property type="protein sequence ID" value="CAB1215213.1"/>
    <property type="molecule type" value="Genomic_DNA"/>
</dbReference>
<accession>A0A811GCQ5</accession>
<organism evidence="10 11">
    <name type="scientific">Acinetobacter bouvetii</name>
    <dbReference type="NCBI Taxonomy" id="202951"/>
    <lineage>
        <taxon>Bacteria</taxon>
        <taxon>Pseudomonadati</taxon>
        <taxon>Pseudomonadota</taxon>
        <taxon>Gammaproteobacteria</taxon>
        <taxon>Moraxellales</taxon>
        <taxon>Moraxellaceae</taxon>
        <taxon>Acinetobacter</taxon>
    </lineage>
</organism>
<keyword evidence="5 6" id="KW-0472">Membrane</keyword>
<proteinExistence type="predicted"/>
<feature type="transmembrane region" description="Helical" evidence="6">
    <location>
        <begin position="20"/>
        <end position="40"/>
    </location>
</feature>
<dbReference type="InterPro" id="IPR035681">
    <property type="entry name" value="ComA-like_MBL"/>
</dbReference>
<evidence type="ECO:0000313" key="11">
    <source>
        <dbReference type="Proteomes" id="UP000489961"/>
    </source>
</evidence>
<dbReference type="RefSeq" id="WP_174559603.1">
    <property type="nucleotide sequence ID" value="NZ_CADDTS010000028.1"/>
</dbReference>
<feature type="domain" description="Metallo-beta-lactamase" evidence="7">
    <location>
        <begin position="554"/>
        <end position="635"/>
    </location>
</feature>
<feature type="transmembrane region" description="Helical" evidence="6">
    <location>
        <begin position="443"/>
        <end position="467"/>
    </location>
</feature>
<protein>
    <submittedName>
        <fullName evidence="10">ComEC family competence protein</fullName>
    </submittedName>
</protein>
<evidence type="ECO:0000256" key="3">
    <source>
        <dbReference type="ARBA" id="ARBA00022692"/>
    </source>
</evidence>
<dbReference type="NCBIfam" id="TIGR00360">
    <property type="entry name" value="ComEC_N-term"/>
    <property type="match status" value="1"/>
</dbReference>
<dbReference type="InterPro" id="IPR004477">
    <property type="entry name" value="ComEC_N"/>
</dbReference>
<dbReference type="NCBIfam" id="TIGR00361">
    <property type="entry name" value="ComEC_Rec2"/>
    <property type="match status" value="1"/>
</dbReference>
<dbReference type="PANTHER" id="PTHR30619:SF1">
    <property type="entry name" value="RECOMBINATION PROTEIN 2"/>
    <property type="match status" value="1"/>
</dbReference>
<sequence>MIQLLCLGWIIGIATMGKTFPILQSLLIPLLCLFTLSLFFKKMVLKHRLSGYFKCVQLCLAFSLGITLGHHYANQQLHERLQLREQQMAQVEVIAYVKNLNQLSEHSIKQNIQVLNQQADEVQWQALLRNEVDSNQQDHLELGHYYRLYGKLLPAHSYATEGVFDIEQWYIQQNIMADFQISSMQKLSEQQVYALGYGRYVRQQHSVLNQIQLYIEQQRLALRDFIHHAPLKHKGLLLALLTGDKSLLSTDIEQLFQRFGMSHLLAISGPHVLIFAVLVCWGLHQLICRYRPELYLKWPKQYVLILPFCSCVALYCAFVGFEIPALRTLLSSVLISSLVLLKQKIQPLSILLFSASILLIFDPFSILSAAFWLSYGACFVLLRIYQTVQQQSSEQAIQTRTQMLKTQLKILIESQWKIFLALFPLMLIFFKQIAWITPFSNLFAIPWIGLIIVPLDIIAALCYGIFAPLGSVVFQLNDLCLSGLLLLLQLLDWLFKPALQPIAMNIWVWLSLTLGLIILFLPRGVVPKVWSVLCFMPLMTLDASKNEFELTVLDVGQGQAIFIRDQDQTLMIDMGGNYDESRFSVGKQIILPFLSVQGVNQLDQLILTHLDQDHKGGYESIRQDLPIKHVYSNEKIQTADSSQFDYCQQGLNWQWSDRVKMTVLSPKAENLVYAPAEKNEMSCVVYLQLKHAQPYQNFLLMGDAGWQTEYQILQDYPELKVDVLVLGHHGSRHSSAYYFLKKLHPKLAVASAGFHNRYGHPSTMLQSRLKDLNIPLLTTVEQGSIRFIQKQHQISVEVQRDARQWLKH</sequence>
<feature type="transmembrane region" description="Helical" evidence="6">
    <location>
        <begin position="264"/>
        <end position="284"/>
    </location>
</feature>
<evidence type="ECO:0000256" key="5">
    <source>
        <dbReference type="ARBA" id="ARBA00023136"/>
    </source>
</evidence>
<dbReference type="AlphaFoldDB" id="A0A811GCQ5"/>
<dbReference type="InterPro" id="IPR025405">
    <property type="entry name" value="DUF4131"/>
</dbReference>
<feature type="transmembrane region" description="Helical" evidence="6">
    <location>
        <begin position="502"/>
        <end position="521"/>
    </location>
</feature>
<evidence type="ECO:0000259" key="9">
    <source>
        <dbReference type="Pfam" id="PF13567"/>
    </source>
</evidence>
<feature type="transmembrane region" description="Helical" evidence="6">
    <location>
        <begin position="304"/>
        <end position="324"/>
    </location>
</feature>
<dbReference type="Proteomes" id="UP000489961">
    <property type="component" value="Unassembled WGS sequence"/>
</dbReference>
<reference evidence="10 11" key="1">
    <citation type="submission" date="2020-02" db="EMBL/GenBank/DDBJ databases">
        <authorList>
            <person name="Chaudhuri R."/>
        </authorList>
    </citation>
    <scope>NUCLEOTIDE SEQUENCE [LARGE SCALE GENOMIC DNA]</scope>
    <source>
        <strain evidence="10">SFB21</strain>
    </source>
</reference>
<dbReference type="CDD" id="cd07731">
    <property type="entry name" value="ComA-like_MBL-fold"/>
    <property type="match status" value="1"/>
</dbReference>
<dbReference type="GO" id="GO:0030420">
    <property type="term" value="P:establishment of competence for transformation"/>
    <property type="evidence" value="ECO:0007669"/>
    <property type="project" value="InterPro"/>
</dbReference>
<dbReference type="Gene3D" id="3.60.15.10">
    <property type="entry name" value="Ribonuclease Z/Hydroxyacylglutathione hydrolase-like"/>
    <property type="match status" value="1"/>
</dbReference>
<dbReference type="Pfam" id="PF13567">
    <property type="entry name" value="DUF4131"/>
    <property type="match status" value="1"/>
</dbReference>
<evidence type="ECO:0000256" key="6">
    <source>
        <dbReference type="SAM" id="Phobius"/>
    </source>
</evidence>
<dbReference type="Pfam" id="PF00753">
    <property type="entry name" value="Lactamase_B"/>
    <property type="match status" value="1"/>
</dbReference>
<dbReference type="InterPro" id="IPR001279">
    <property type="entry name" value="Metallo-B-lactamas"/>
</dbReference>
<dbReference type="InterPro" id="IPR036866">
    <property type="entry name" value="RibonucZ/Hydroxyglut_hydro"/>
</dbReference>
<feature type="transmembrane region" description="Helical" evidence="6">
    <location>
        <begin position="479"/>
        <end position="496"/>
    </location>
</feature>